<sequence>MALVLVGINHNTANIEMREKVAFPPEIVESALAEIHALPPIREVVIVSTCNRTEIYLDFAGDDAEASPGGELAQNRQLVDRQAEVVAWLSKFHDLETSELEQCSYSYASEDVVRHLMKVSCGLDSMVLGEPQILGQIKSAYAVSKDQKVVGQSLGRAFEEAFSIAKQVRTDTAIGENPVSVAYAAVTLAERIFSDLPSLSVLLIGAGRTIELVVKHLVDKGVSEIVVANRTLDNALEIANRFDAHGVLLSDIPEQLINADIVVSSTNSQLPLLGKGAVERALKQRKHKPMLLVDLAVPRDIEAEVSEIADAYLYSIDDISEVIEDGVKSRSDAAAQAESIIERGVEDYRKQLRSLNAVSTLRAFRDKADAIRERELERALKALEKGESADAVVSSLARSLTQKLVHSPSVQMKKASAEGRDELLELTAELFELSSESKPNAGEETDKKK</sequence>
<dbReference type="EMBL" id="NVUL01000007">
    <property type="protein sequence ID" value="PCI80986.1"/>
    <property type="molecule type" value="Genomic_DNA"/>
</dbReference>
<feature type="domain" description="Tetrapyrrole biosynthesis glutamyl-tRNA reductase dimerisation" evidence="15">
    <location>
        <begin position="336"/>
        <end position="433"/>
    </location>
</feature>
<dbReference type="InterPro" id="IPR015896">
    <property type="entry name" value="4pyrrol_synth_GluRdtase_dimer"/>
</dbReference>
<comment type="subunit">
    <text evidence="9">Homodimer.</text>
</comment>
<feature type="binding site" evidence="9 11">
    <location>
        <begin position="49"/>
        <end position="52"/>
    </location>
    <ligand>
        <name>substrate</name>
    </ligand>
</feature>
<protein>
    <recommendedName>
        <fullName evidence="8 9">Glutamyl-tRNA reductase</fullName>
        <shortName evidence="9">GluTR</shortName>
        <ecNumber evidence="3 9">1.2.1.70</ecNumber>
    </recommendedName>
</protein>
<dbReference type="PANTHER" id="PTHR43013">
    <property type="entry name" value="GLUTAMYL-TRNA REDUCTASE"/>
    <property type="match status" value="1"/>
</dbReference>
<evidence type="ECO:0000256" key="5">
    <source>
        <dbReference type="ARBA" id="ARBA00023002"/>
    </source>
</evidence>
<dbReference type="Pfam" id="PF00745">
    <property type="entry name" value="GlutR_dimer"/>
    <property type="match status" value="1"/>
</dbReference>
<evidence type="ECO:0000256" key="8">
    <source>
        <dbReference type="ARBA" id="ARBA00068659"/>
    </source>
</evidence>
<dbReference type="HAMAP" id="MF_00087">
    <property type="entry name" value="Glu_tRNA_reductase"/>
    <property type="match status" value="1"/>
</dbReference>
<comment type="pathway">
    <text evidence="1 9 14">Porphyrin-containing compound metabolism; protoporphyrin-IX biosynthesis; 5-aminolevulinate from L-glutamyl-tRNA(Glu): step 1/2.</text>
</comment>
<evidence type="ECO:0000259" key="17">
    <source>
        <dbReference type="Pfam" id="PF05201"/>
    </source>
</evidence>
<evidence type="ECO:0000313" key="19">
    <source>
        <dbReference type="Proteomes" id="UP000218767"/>
    </source>
</evidence>
<dbReference type="Gene3D" id="3.40.50.720">
    <property type="entry name" value="NAD(P)-binding Rossmann-like Domain"/>
    <property type="match status" value="1"/>
</dbReference>
<dbReference type="AlphaFoldDB" id="A0A2A4XET4"/>
<evidence type="ECO:0000256" key="9">
    <source>
        <dbReference type="HAMAP-Rule" id="MF_00087"/>
    </source>
</evidence>
<dbReference type="InterPro" id="IPR036291">
    <property type="entry name" value="NAD(P)-bd_dom_sf"/>
</dbReference>
<dbReference type="PIRSF" id="PIRSF000445">
    <property type="entry name" value="4pyrrol_synth_GluRdtase"/>
    <property type="match status" value="1"/>
</dbReference>
<evidence type="ECO:0000259" key="16">
    <source>
        <dbReference type="Pfam" id="PF01488"/>
    </source>
</evidence>
<dbReference type="InterPro" id="IPR036453">
    <property type="entry name" value="GluRdtase_dimer_dom_sf"/>
</dbReference>
<dbReference type="Pfam" id="PF05201">
    <property type="entry name" value="GlutR_N"/>
    <property type="match status" value="1"/>
</dbReference>
<comment type="function">
    <text evidence="9">Catalyzes the NADPH-dependent reduction of glutamyl-tRNA(Glu) to glutamate 1-semialdehyde (GSA).</text>
</comment>
<proteinExistence type="inferred from homology"/>
<dbReference type="InterPro" id="IPR018214">
    <property type="entry name" value="GluRdtase_CS"/>
</dbReference>
<comment type="similarity">
    <text evidence="2 9 14">Belongs to the glutamyl-tRNA reductase family.</text>
</comment>
<evidence type="ECO:0000256" key="6">
    <source>
        <dbReference type="ARBA" id="ARBA00023244"/>
    </source>
</evidence>
<name>A0A2A4XET4_9GAMM</name>
<gene>
    <name evidence="9" type="primary">hemA</name>
    <name evidence="18" type="ORF">COB20_02505</name>
</gene>
<evidence type="ECO:0000259" key="15">
    <source>
        <dbReference type="Pfam" id="PF00745"/>
    </source>
</evidence>
<feature type="domain" description="Quinate/shikimate 5-dehydrogenase/glutamyl-tRNA reductase" evidence="16">
    <location>
        <begin position="188"/>
        <end position="322"/>
    </location>
</feature>
<dbReference type="Pfam" id="PF01488">
    <property type="entry name" value="Shikimate_DH"/>
    <property type="match status" value="1"/>
</dbReference>
<feature type="binding site" evidence="9 12">
    <location>
        <begin position="205"/>
        <end position="210"/>
    </location>
    <ligand>
        <name>NADP(+)</name>
        <dbReference type="ChEBI" id="CHEBI:58349"/>
    </ligand>
</feature>
<dbReference type="InterPro" id="IPR006151">
    <property type="entry name" value="Shikm_DH/Glu-tRNA_Rdtase"/>
</dbReference>
<dbReference type="CDD" id="cd05213">
    <property type="entry name" value="NAD_bind_Glutamyl_tRNA_reduct"/>
    <property type="match status" value="1"/>
</dbReference>
<keyword evidence="6 9" id="KW-0627">Porphyrin biosynthesis</keyword>
<reference evidence="19" key="1">
    <citation type="submission" date="2017-08" db="EMBL/GenBank/DDBJ databases">
        <title>A dynamic microbial community with high functional redundancy inhabits the cold, oxic subseafloor aquifer.</title>
        <authorList>
            <person name="Tully B.J."/>
            <person name="Wheat C.G."/>
            <person name="Glazer B.T."/>
            <person name="Huber J.A."/>
        </authorList>
    </citation>
    <scope>NUCLEOTIDE SEQUENCE [LARGE SCALE GENOMIC DNA]</scope>
</reference>
<accession>A0A2A4XET4</accession>
<evidence type="ECO:0000256" key="12">
    <source>
        <dbReference type="PIRSR" id="PIRSR000445-3"/>
    </source>
</evidence>
<organism evidence="18 19">
    <name type="scientific">SAR86 cluster bacterium</name>
    <dbReference type="NCBI Taxonomy" id="2030880"/>
    <lineage>
        <taxon>Bacteria</taxon>
        <taxon>Pseudomonadati</taxon>
        <taxon>Pseudomonadota</taxon>
        <taxon>Gammaproteobacteria</taxon>
        <taxon>SAR86 cluster</taxon>
    </lineage>
</organism>
<dbReference type="GO" id="GO:0050661">
    <property type="term" value="F:NADP binding"/>
    <property type="evidence" value="ECO:0007669"/>
    <property type="project" value="InterPro"/>
</dbReference>
<evidence type="ECO:0000256" key="4">
    <source>
        <dbReference type="ARBA" id="ARBA00022857"/>
    </source>
</evidence>
<dbReference type="Proteomes" id="UP000218767">
    <property type="component" value="Unassembled WGS sequence"/>
</dbReference>
<dbReference type="FunFam" id="3.30.460.30:FF:000001">
    <property type="entry name" value="Glutamyl-tRNA reductase"/>
    <property type="match status" value="1"/>
</dbReference>
<dbReference type="SUPFAM" id="SSF69742">
    <property type="entry name" value="Glutamyl tRNA-reductase catalytic, N-terminal domain"/>
    <property type="match status" value="1"/>
</dbReference>
<feature type="site" description="Important for activity" evidence="9 13">
    <location>
        <position position="115"/>
    </location>
</feature>
<dbReference type="UniPathway" id="UPA00251">
    <property type="reaction ID" value="UER00316"/>
</dbReference>
<feature type="binding site" evidence="9 11">
    <location>
        <begin position="130"/>
        <end position="132"/>
    </location>
    <ligand>
        <name>substrate</name>
    </ligand>
</feature>
<evidence type="ECO:0000256" key="11">
    <source>
        <dbReference type="PIRSR" id="PIRSR000445-2"/>
    </source>
</evidence>
<evidence type="ECO:0000256" key="3">
    <source>
        <dbReference type="ARBA" id="ARBA00012970"/>
    </source>
</evidence>
<evidence type="ECO:0000256" key="10">
    <source>
        <dbReference type="PIRSR" id="PIRSR000445-1"/>
    </source>
</evidence>
<evidence type="ECO:0000256" key="13">
    <source>
        <dbReference type="PIRSR" id="PIRSR000445-4"/>
    </source>
</evidence>
<dbReference type="NCBIfam" id="TIGR01035">
    <property type="entry name" value="hemA"/>
    <property type="match status" value="1"/>
</dbReference>
<keyword evidence="5 9" id="KW-0560">Oxidoreductase</keyword>
<evidence type="ECO:0000256" key="2">
    <source>
        <dbReference type="ARBA" id="ARBA00005916"/>
    </source>
</evidence>
<dbReference type="GO" id="GO:0008883">
    <property type="term" value="F:glutamyl-tRNA reductase activity"/>
    <property type="evidence" value="ECO:0007669"/>
    <property type="project" value="UniProtKB-UniRule"/>
</dbReference>
<comment type="catalytic activity">
    <reaction evidence="7 9 14">
        <text>(S)-4-amino-5-oxopentanoate + tRNA(Glu) + NADP(+) = L-glutamyl-tRNA(Glu) + NADPH + H(+)</text>
        <dbReference type="Rhea" id="RHEA:12344"/>
        <dbReference type="Rhea" id="RHEA-COMP:9663"/>
        <dbReference type="Rhea" id="RHEA-COMP:9680"/>
        <dbReference type="ChEBI" id="CHEBI:15378"/>
        <dbReference type="ChEBI" id="CHEBI:57501"/>
        <dbReference type="ChEBI" id="CHEBI:57783"/>
        <dbReference type="ChEBI" id="CHEBI:58349"/>
        <dbReference type="ChEBI" id="CHEBI:78442"/>
        <dbReference type="ChEBI" id="CHEBI:78520"/>
        <dbReference type="EC" id="1.2.1.70"/>
    </reaction>
</comment>
<dbReference type="PANTHER" id="PTHR43013:SF1">
    <property type="entry name" value="GLUTAMYL-TRNA REDUCTASE"/>
    <property type="match status" value="1"/>
</dbReference>
<evidence type="ECO:0000256" key="7">
    <source>
        <dbReference type="ARBA" id="ARBA00047464"/>
    </source>
</evidence>
<dbReference type="FunFam" id="3.40.50.720:FF:000031">
    <property type="entry name" value="Glutamyl-tRNA reductase"/>
    <property type="match status" value="1"/>
</dbReference>
<dbReference type="SUPFAM" id="SSF51735">
    <property type="entry name" value="NAD(P)-binding Rossmann-fold domains"/>
    <property type="match status" value="1"/>
</dbReference>
<feature type="binding site" evidence="9 11">
    <location>
        <position position="136"/>
    </location>
    <ligand>
        <name>substrate</name>
    </ligand>
</feature>
<feature type="active site" description="Nucleophile" evidence="9 10">
    <location>
        <position position="50"/>
    </location>
</feature>
<dbReference type="EC" id="1.2.1.70" evidence="3 9"/>
<dbReference type="GO" id="GO:0019353">
    <property type="term" value="P:protoporphyrinogen IX biosynthetic process from glutamate"/>
    <property type="evidence" value="ECO:0007669"/>
    <property type="project" value="TreeGrafter"/>
</dbReference>
<comment type="caution">
    <text evidence="18">The sequence shown here is derived from an EMBL/GenBank/DDBJ whole genome shotgun (WGS) entry which is preliminary data.</text>
</comment>
<evidence type="ECO:0000256" key="14">
    <source>
        <dbReference type="RuleBase" id="RU000584"/>
    </source>
</evidence>
<comment type="miscellaneous">
    <text evidence="9">During catalysis, the active site Cys acts as a nucleophile attacking the alpha-carbonyl group of tRNA-bound glutamate with the formation of a thioester intermediate between enzyme and glutamate, and the concomitant release of tRNA(Glu). The thioester intermediate is finally reduced by direct hydride transfer from NADPH, to form the product GSA.</text>
</comment>
<dbReference type="InterPro" id="IPR015895">
    <property type="entry name" value="4pyrrol_synth_GluRdtase_N"/>
</dbReference>
<dbReference type="InterPro" id="IPR036343">
    <property type="entry name" value="GluRdtase_N_sf"/>
</dbReference>
<evidence type="ECO:0000256" key="1">
    <source>
        <dbReference type="ARBA" id="ARBA00005059"/>
    </source>
</evidence>
<evidence type="ECO:0000313" key="18">
    <source>
        <dbReference type="EMBL" id="PCI80986.1"/>
    </source>
</evidence>
<dbReference type="SUPFAM" id="SSF69075">
    <property type="entry name" value="Glutamyl tRNA-reductase dimerization domain"/>
    <property type="match status" value="1"/>
</dbReference>
<dbReference type="PROSITE" id="PS00747">
    <property type="entry name" value="GLUTR"/>
    <property type="match status" value="1"/>
</dbReference>
<keyword evidence="4 9" id="KW-0521">NADP</keyword>
<comment type="domain">
    <text evidence="9">Possesses an unusual extended V-shaped dimeric structure with each monomer consisting of three distinct domains arranged along a curved 'spinal' alpha-helix. The N-terminal catalytic domain specifically recognizes the glutamate moiety of the substrate. The second domain is the NADPH-binding domain, and the third C-terminal domain is responsible for dimerization.</text>
</comment>
<dbReference type="InterPro" id="IPR000343">
    <property type="entry name" value="4pyrrol_synth_GluRdtase"/>
</dbReference>
<feature type="domain" description="Glutamyl-tRNA reductase N-terminal" evidence="17">
    <location>
        <begin position="6"/>
        <end position="172"/>
    </location>
</feature>
<feature type="binding site" evidence="9 11">
    <location>
        <position position="125"/>
    </location>
    <ligand>
        <name>substrate</name>
    </ligand>
</feature>
<dbReference type="Gene3D" id="3.30.460.30">
    <property type="entry name" value="Glutamyl-tRNA reductase, N-terminal domain"/>
    <property type="match status" value="1"/>
</dbReference>